<name>A0A8S5QHS7_9CAUD</name>
<accession>A0A8S5QHS7</accession>
<dbReference type="EMBL" id="BK015658">
    <property type="protein sequence ID" value="DAE18546.1"/>
    <property type="molecule type" value="Genomic_DNA"/>
</dbReference>
<organism evidence="1">
    <name type="scientific">Myoviridae sp. ctxym25</name>
    <dbReference type="NCBI Taxonomy" id="2825210"/>
    <lineage>
        <taxon>Viruses</taxon>
        <taxon>Duplodnaviria</taxon>
        <taxon>Heunggongvirae</taxon>
        <taxon>Uroviricota</taxon>
        <taxon>Caudoviricetes</taxon>
    </lineage>
</organism>
<reference evidence="1" key="1">
    <citation type="journal article" date="2021" name="Proc. Natl. Acad. Sci. U.S.A.">
        <title>A Catalog of Tens of Thousands of Viruses from Human Metagenomes Reveals Hidden Associations with Chronic Diseases.</title>
        <authorList>
            <person name="Tisza M.J."/>
            <person name="Buck C.B."/>
        </authorList>
    </citation>
    <scope>NUCLEOTIDE SEQUENCE</scope>
    <source>
        <strain evidence="1">Ctxym25</strain>
    </source>
</reference>
<proteinExistence type="predicted"/>
<sequence>MPTVSTRSNHFINKKTMKTKFIFSLLTALLFNFTTSGMFAQSIGVDHNLMFGIQMGLSLIPLHLTGCLAEGLNKEIWIPEIIEKFYPETSFVSDSRDFSMWTNNEYLNLQEAGIDPRVFIDNEVYPIPVVARGDKPYKIPMKRFDTENTVHINAIEIEESAEKRKSVASGHQKSLQMQFSQLAIYNWAPTQDSATTPVLKLNDGNASKQGTGYVAMTYDKILALSTQLDMMLVPKEGRILALHPYHATDLQLQDLEMFKTFFSTGSMFGFKIHVTSMVPKFNGATGKKVEWNAPVRDTDAIASTVWYREAVCRAKSMEDMYYRLNDPEYRGDVLGFNMRGIALPITGKYLGAMFTTKKA</sequence>
<protein>
    <submittedName>
        <fullName evidence="1">Major capsid protein</fullName>
    </submittedName>
</protein>
<evidence type="ECO:0000313" key="1">
    <source>
        <dbReference type="EMBL" id="DAE18546.1"/>
    </source>
</evidence>